<organism evidence="2">
    <name type="scientific">Perkinsus marinus (strain ATCC 50983 / TXsc)</name>
    <dbReference type="NCBI Taxonomy" id="423536"/>
    <lineage>
        <taxon>Eukaryota</taxon>
        <taxon>Sar</taxon>
        <taxon>Alveolata</taxon>
        <taxon>Perkinsozoa</taxon>
        <taxon>Perkinsea</taxon>
        <taxon>Perkinsida</taxon>
        <taxon>Perkinsidae</taxon>
        <taxon>Perkinsus</taxon>
    </lineage>
</organism>
<sequence>MAHCPPSRQPMPLPLCREGQETSYKVPLQKGKEIMKIFRHAVRRGGVSLLDDAAHYENKLNKVGLQFADFTHLCATDPIA</sequence>
<protein>
    <submittedName>
        <fullName evidence="1">Uncharacterized protein</fullName>
    </submittedName>
</protein>
<dbReference type="AlphaFoldDB" id="C5LC94"/>
<dbReference type="GeneID" id="9042327"/>
<dbReference type="Proteomes" id="UP000007800">
    <property type="component" value="Unassembled WGS sequence"/>
</dbReference>
<gene>
    <name evidence="1" type="ORF">Pmar_PMAR011608</name>
</gene>
<evidence type="ECO:0000313" key="1">
    <source>
        <dbReference type="EMBL" id="EER05577.1"/>
    </source>
</evidence>
<keyword evidence="2" id="KW-1185">Reference proteome</keyword>
<reference evidence="1 2" key="1">
    <citation type="submission" date="2008-07" db="EMBL/GenBank/DDBJ databases">
        <authorList>
            <person name="El-Sayed N."/>
            <person name="Caler E."/>
            <person name="Inman J."/>
            <person name="Amedeo P."/>
            <person name="Hass B."/>
            <person name="Wortman J."/>
        </authorList>
    </citation>
    <scope>NUCLEOTIDE SEQUENCE [LARGE SCALE GENOMIC DNA]</scope>
    <source>
        <strain evidence="2">ATCC 50983 / TXsc</strain>
    </source>
</reference>
<dbReference type="InParanoid" id="C5LC94"/>
<evidence type="ECO:0000313" key="2">
    <source>
        <dbReference type="Proteomes" id="UP000007800"/>
    </source>
</evidence>
<accession>C5LC94</accession>
<dbReference type="RefSeq" id="XP_002773761.1">
    <property type="nucleotide sequence ID" value="XM_002773715.1"/>
</dbReference>
<proteinExistence type="predicted"/>
<dbReference type="OrthoDB" id="306690at2759"/>
<dbReference type="EMBL" id="GG680918">
    <property type="protein sequence ID" value="EER05577.1"/>
    <property type="molecule type" value="Genomic_DNA"/>
</dbReference>
<name>C5LC94_PERM5</name>